<proteinExistence type="predicted"/>
<dbReference type="Gene3D" id="2.30.130.30">
    <property type="entry name" value="Hypothetical protein"/>
    <property type="match status" value="1"/>
</dbReference>
<feature type="domain" description="ASCH" evidence="1">
    <location>
        <begin position="13"/>
        <end position="112"/>
    </location>
</feature>
<comment type="caution">
    <text evidence="2">The sequence shown here is derived from an EMBL/GenBank/DDBJ whole genome shotgun (WGS) entry which is preliminary data.</text>
</comment>
<organism evidence="2 3">
    <name type="scientific">Candidatus Shapirobacteria bacterium CG07_land_8_20_14_0_80_39_18</name>
    <dbReference type="NCBI Taxonomy" id="1974882"/>
    <lineage>
        <taxon>Bacteria</taxon>
        <taxon>Candidatus Shapironibacteriota</taxon>
    </lineage>
</organism>
<dbReference type="SUPFAM" id="SSF88697">
    <property type="entry name" value="PUA domain-like"/>
    <property type="match status" value="1"/>
</dbReference>
<dbReference type="EMBL" id="PEWZ01000033">
    <property type="protein sequence ID" value="PIU36210.1"/>
    <property type="molecule type" value="Genomic_DNA"/>
</dbReference>
<reference evidence="3" key="1">
    <citation type="submission" date="2017-09" db="EMBL/GenBank/DDBJ databases">
        <title>Depth-based differentiation of microbial function through sediment-hosted aquifers and enrichment of novel symbionts in the deep terrestrial subsurface.</title>
        <authorList>
            <person name="Probst A.J."/>
            <person name="Ladd B."/>
            <person name="Jarett J.K."/>
            <person name="Geller-Mcgrath D.E."/>
            <person name="Sieber C.M.K."/>
            <person name="Emerson J.B."/>
            <person name="Anantharaman K."/>
            <person name="Thomas B.C."/>
            <person name="Malmstrom R."/>
            <person name="Stieglmeier M."/>
            <person name="Klingl A."/>
            <person name="Woyke T."/>
            <person name="Ryan C.M."/>
            <person name="Banfield J.F."/>
        </authorList>
    </citation>
    <scope>NUCLEOTIDE SEQUENCE [LARGE SCALE GENOMIC DNA]</scope>
</reference>
<evidence type="ECO:0000313" key="3">
    <source>
        <dbReference type="Proteomes" id="UP000229502"/>
    </source>
</evidence>
<evidence type="ECO:0000259" key="1">
    <source>
        <dbReference type="Pfam" id="PF04266"/>
    </source>
</evidence>
<evidence type="ECO:0000313" key="2">
    <source>
        <dbReference type="EMBL" id="PIU36210.1"/>
    </source>
</evidence>
<dbReference type="Proteomes" id="UP000229502">
    <property type="component" value="Unassembled WGS sequence"/>
</dbReference>
<accession>A0A2M6YS45</accession>
<gene>
    <name evidence="2" type="ORF">COT03_00610</name>
</gene>
<protein>
    <recommendedName>
        <fullName evidence="1">ASCH domain-containing protein</fullName>
    </recommendedName>
</protein>
<name>A0A2M6YS45_9BACT</name>
<dbReference type="Pfam" id="PF04266">
    <property type="entry name" value="ASCH"/>
    <property type="match status" value="1"/>
</dbReference>
<dbReference type="InterPro" id="IPR015947">
    <property type="entry name" value="PUA-like_sf"/>
</dbReference>
<dbReference type="AlphaFoldDB" id="A0A2M6YS45"/>
<dbReference type="InterPro" id="IPR007374">
    <property type="entry name" value="ASCH_domain"/>
</dbReference>
<sequence length="114" mass="13256">MTKTHTVSIREVDRKFFKAIKDGTKITETRAATEKYRAIKEGDILDFVCGKDHVQKKVVGVKLFRTVEEMAGELGIKQIMPFVNSLEEMKQIYYSFPNYKEKIEEFGLVVFELE</sequence>